<gene>
    <name evidence="3" type="ORF">FBEOM_12540</name>
</gene>
<name>A0A9P5DSE4_9HYPO</name>
<feature type="compositionally biased region" description="Basic and acidic residues" evidence="1">
    <location>
        <begin position="1246"/>
        <end position="1267"/>
    </location>
</feature>
<organism evidence="3 4">
    <name type="scientific">Fusarium beomiforme</name>
    <dbReference type="NCBI Taxonomy" id="44412"/>
    <lineage>
        <taxon>Eukaryota</taxon>
        <taxon>Fungi</taxon>
        <taxon>Dikarya</taxon>
        <taxon>Ascomycota</taxon>
        <taxon>Pezizomycotina</taxon>
        <taxon>Sordariomycetes</taxon>
        <taxon>Hypocreomycetidae</taxon>
        <taxon>Hypocreales</taxon>
        <taxon>Nectriaceae</taxon>
        <taxon>Fusarium</taxon>
        <taxon>Fusarium burgessii species complex</taxon>
    </lineage>
</organism>
<proteinExistence type="predicted"/>
<protein>
    <submittedName>
        <fullName evidence="3">Rhs repeat-associated core domain protein</fullName>
    </submittedName>
</protein>
<dbReference type="InterPro" id="IPR022385">
    <property type="entry name" value="Rhs_assc_core"/>
</dbReference>
<comment type="caution">
    <text evidence="3">The sequence shown here is derived from an EMBL/GenBank/DDBJ whole genome shotgun (WGS) entry which is preliminary data.</text>
</comment>
<dbReference type="Gene3D" id="2.180.10.10">
    <property type="entry name" value="RHS repeat-associated core"/>
    <property type="match status" value="2"/>
</dbReference>
<dbReference type="PANTHER" id="PTHR32305:SF15">
    <property type="entry name" value="PROTEIN RHSA-RELATED"/>
    <property type="match status" value="1"/>
</dbReference>
<evidence type="ECO:0000313" key="4">
    <source>
        <dbReference type="Proteomes" id="UP000730481"/>
    </source>
</evidence>
<reference evidence="3" key="2">
    <citation type="submission" date="2020-02" db="EMBL/GenBank/DDBJ databases">
        <title>Identification and distribution of gene clusters putatively required for synthesis of sphingolipid metabolism inhibitors in phylogenetically diverse species of the filamentous fungus Fusarium.</title>
        <authorList>
            <person name="Kim H.-S."/>
            <person name="Busman M."/>
            <person name="Brown D.W."/>
            <person name="Divon H."/>
            <person name="Uhlig S."/>
            <person name="Proctor R.H."/>
        </authorList>
    </citation>
    <scope>NUCLEOTIDE SEQUENCE</scope>
    <source>
        <strain evidence="3">NRRL 25174</strain>
    </source>
</reference>
<dbReference type="OrthoDB" id="10249045at2759"/>
<dbReference type="PRINTS" id="PR00394">
    <property type="entry name" value="RHSPROTEIN"/>
</dbReference>
<dbReference type="Pfam" id="PF24864">
    <property type="entry name" value="DUF7730"/>
    <property type="match status" value="1"/>
</dbReference>
<dbReference type="PANTHER" id="PTHR32305">
    <property type="match status" value="1"/>
</dbReference>
<dbReference type="NCBIfam" id="TIGR03696">
    <property type="entry name" value="Rhs_assc_core"/>
    <property type="match status" value="1"/>
</dbReference>
<evidence type="ECO:0000259" key="2">
    <source>
        <dbReference type="Pfam" id="PF24864"/>
    </source>
</evidence>
<accession>A0A9P5DSE4</accession>
<dbReference type="InterPro" id="IPR056632">
    <property type="entry name" value="DUF7730"/>
</dbReference>
<sequence length="1656" mass="186969">MSHVHIGNTGDDLTDYLELGEIQDFSARSRTYELASLGPMPWWEDLKKLSDHETWRDVSLGLVTFPKEDSLWRPESYHLYSDTRELELKEARTSFYTPVCVIDPLGQKTKFAYDDKFLFRTDVVDGVGNKTTTKHNYAHLKPSQIRDPNGNRTEFVYDAFNNLVGVANMGKAGENVGDSTVGAQQIMTEDVLEMFMQNPILQAKHILGNLTERRVKNNTRLYRSLASGGTLEPCYEAIIRRQEHLHSGRSADNFSISISYLDSRGEVTEQAELTSTGQNPTWCIRGRSLKDNKGEIVREYRPHLSPTHIFRSHNNYSAKAITYLLDPLGRRIVTLNPDRTWSKTIISPWQKVDFDQGDTILTDDPEQDEDVGHLFRLVPRDLYFPTWYNLQRTQAHSPMSEIAGVNATFHNTPTVSFFDALGRQISVVSDQRGLNATTSKTYNYLGNVSAHYDARNRLVQKTSEDLLQRYQVTSAMDSGGIHKVFNCLDMEVIRWTDSGIVTKTTYDTVGRLKEIKVARGSELPVVTEMYIYGEGQPQPELKNLRGNLFEVRDQSGISKNLEFDFKNNCVAKSRQLAVNYKDMLDWASRVQLESEHPFLSFMTYNATNQVICSTSPNGDITRTTFNPLGLQCRSTWQAASGGDIQVLVDNVEYNEDRKPTMLQRGNKCLSRYVYDHSTGKLTEKITVRADKTKIQHKIFLRDCFGREAHVTDLAQDVLFFRNRRVKPVSTYRYDGLGRLISATGVEQINVHSQTGKSSTQARVSTSYTLLNNPTNGQEVSEYSEAYVYDIAGNIKETTHQFAPGSGIQGWTRKFSYNEPSLLRKEDLSNQLSESAIGDSLETYRYLKQDSGALGCLQAMPGYPSLSWDFSNRLKSSSTQYQDKGTPEKTFYVYDSHGTRVRKVTERSSAMNADRTRLKETLYIDNCTIYREFKGNGRTLSLEKKTSMVDIRKGWVAIENSIVGKTPVANLIRYQIDHGLEVDAESRIILREMYSPFGMTTYAACGADITAPAVYRYSAYERDEETGLYYARSRYYAPWLGRWLSPDPKGIEDGLNRYAYVSNDPISFVDPQGTCKTFKEEGSSGQNGGQPVKTWTDTMKEKLPTPTTAVRAVAGILAVSVGKVGIKKLTDMTKTEGKKVLQESLHSFKKTILPQETFVRNIPYCMKLAYGQSNNPTGKVTVESEKLGGFLSTVNKIGGEMIDTGGDKAFEYAIPMDPVTSTIGALQSLHSQYGEMKAAKTNALDVGGDKTDQSKDGDEKANGPKERLSASQVVSIGLAGTWTAYNAYKSAKEAQQSVETLAENVGPAASTLHKAACLPNKFFGRNSDIKYKYQGPKLPKEPLTPREIEEMHKKLHPDTHIENAALPKEQDTIFHPQAWRVPYTLSLEEQFLAAAADGSLQKAQSKSLLFTRLPSEVRMQIWRHAMGSHKVHLTVQRGRLGQYTFETHDYKWWPQRGLLRVPLVCRAAYMESISCLYSNNTFCFGFGQASSKLALTSLDTMLPKQHIASMRHIEVGWHLYGGVSQYYDSHPQAWDISLDVPAPETETLWDKVCAELVKLSYLRTLRIVVWLSGDGRGQFVEKEKGMLAPLLVMEHLERFDIHLPWNQDDPSLWNNAPFQVSRRFKVKDMYGVSIPLLDGPANDFYWSGSAAQRRIYK</sequence>
<reference evidence="3" key="1">
    <citation type="journal article" date="2017" name="Mycologia">
        <title>Fusarium algeriense, sp. nov., a novel toxigenic crown rot pathogen of durum wheat from Algeria is nested in the Fusarium burgessii species complex.</title>
        <authorList>
            <person name="Laraba I."/>
            <person name="Keddad A."/>
            <person name="Boureghda H."/>
            <person name="Abdallah N."/>
            <person name="Vaughan M.M."/>
            <person name="Proctor R.H."/>
            <person name="Busman M."/>
            <person name="O'Donnell K."/>
        </authorList>
    </citation>
    <scope>NUCLEOTIDE SEQUENCE</scope>
    <source>
        <strain evidence="3">NRRL 25174</strain>
    </source>
</reference>
<dbReference type="InterPro" id="IPR050708">
    <property type="entry name" value="T6SS_VgrG/RHS"/>
</dbReference>
<evidence type="ECO:0000256" key="1">
    <source>
        <dbReference type="SAM" id="MobiDB-lite"/>
    </source>
</evidence>
<dbReference type="EMBL" id="PVQB02000802">
    <property type="protein sequence ID" value="KAF4333640.1"/>
    <property type="molecule type" value="Genomic_DNA"/>
</dbReference>
<dbReference type="Proteomes" id="UP000730481">
    <property type="component" value="Unassembled WGS sequence"/>
</dbReference>
<keyword evidence="4" id="KW-1185">Reference proteome</keyword>
<evidence type="ECO:0000313" key="3">
    <source>
        <dbReference type="EMBL" id="KAF4333640.1"/>
    </source>
</evidence>
<feature type="region of interest" description="Disordered" evidence="1">
    <location>
        <begin position="1243"/>
        <end position="1267"/>
    </location>
</feature>
<feature type="domain" description="DUF7730" evidence="2">
    <location>
        <begin position="1402"/>
        <end position="1608"/>
    </location>
</feature>